<dbReference type="Pfam" id="PF13855">
    <property type="entry name" value="LRR_8"/>
    <property type="match status" value="1"/>
</dbReference>
<dbReference type="AlphaFoldDB" id="A0A915IBS5"/>
<dbReference type="SMART" id="SM00369">
    <property type="entry name" value="LRR_TYP"/>
    <property type="match status" value="3"/>
</dbReference>
<dbReference type="InterPro" id="IPR003591">
    <property type="entry name" value="Leu-rich_rpt_typical-subtyp"/>
</dbReference>
<dbReference type="Proteomes" id="UP000887565">
    <property type="component" value="Unplaced"/>
</dbReference>
<dbReference type="InterPro" id="IPR050216">
    <property type="entry name" value="LRR_domain-containing"/>
</dbReference>
<sequence>MLCYNIYRCYNVARQKARAHYYRRFWVTWNLELQLHTNRALCGVVRNISPELWKFQHLTALFLCNNNLHRLPSQISALLNLQLLDLSNNKLRSLPAELGDMISLKNLYLNNNQIRILPYEIGKLFRLVALGLSGNPLTPEIAQIYREQSGTQKLLQFLLDHLTNSTYVYEIQYFRHNFNVLNILGNRFNRVQLLVIDERYRYQIHYFDRHYTNDLKN</sequence>
<reference evidence="4" key="1">
    <citation type="submission" date="2022-11" db="UniProtKB">
        <authorList>
            <consortium name="WormBaseParasite"/>
        </authorList>
    </citation>
    <scope>IDENTIFICATION</scope>
</reference>
<dbReference type="InterPro" id="IPR001611">
    <property type="entry name" value="Leu-rich_rpt"/>
</dbReference>
<protein>
    <submittedName>
        <fullName evidence="4">Uncharacterized protein</fullName>
    </submittedName>
</protein>
<evidence type="ECO:0000313" key="4">
    <source>
        <dbReference type="WBParaSite" id="nRc.2.0.1.t11342-RA"/>
    </source>
</evidence>
<evidence type="ECO:0000256" key="2">
    <source>
        <dbReference type="ARBA" id="ARBA00022737"/>
    </source>
</evidence>
<keyword evidence="3" id="KW-1185">Reference proteome</keyword>
<dbReference type="GO" id="GO:0005737">
    <property type="term" value="C:cytoplasm"/>
    <property type="evidence" value="ECO:0007669"/>
    <property type="project" value="TreeGrafter"/>
</dbReference>
<dbReference type="Gene3D" id="3.80.10.10">
    <property type="entry name" value="Ribonuclease Inhibitor"/>
    <property type="match status" value="1"/>
</dbReference>
<accession>A0A915IBS5</accession>
<keyword evidence="1" id="KW-0433">Leucine-rich repeat</keyword>
<dbReference type="WBParaSite" id="nRc.2.0.1.t11342-RA">
    <property type="protein sequence ID" value="nRc.2.0.1.t11342-RA"/>
    <property type="gene ID" value="nRc.2.0.1.g11342"/>
</dbReference>
<dbReference type="SUPFAM" id="SSF52058">
    <property type="entry name" value="L domain-like"/>
    <property type="match status" value="1"/>
</dbReference>
<name>A0A915IBS5_ROMCU</name>
<dbReference type="PANTHER" id="PTHR48051">
    <property type="match status" value="1"/>
</dbReference>
<evidence type="ECO:0000256" key="1">
    <source>
        <dbReference type="ARBA" id="ARBA00022614"/>
    </source>
</evidence>
<evidence type="ECO:0000313" key="3">
    <source>
        <dbReference type="Proteomes" id="UP000887565"/>
    </source>
</evidence>
<dbReference type="PANTHER" id="PTHR48051:SF1">
    <property type="entry name" value="RAS SUPPRESSOR PROTEIN 1"/>
    <property type="match status" value="1"/>
</dbReference>
<dbReference type="PROSITE" id="PS51450">
    <property type="entry name" value="LRR"/>
    <property type="match status" value="1"/>
</dbReference>
<organism evidence="3 4">
    <name type="scientific">Romanomermis culicivorax</name>
    <name type="common">Nematode worm</name>
    <dbReference type="NCBI Taxonomy" id="13658"/>
    <lineage>
        <taxon>Eukaryota</taxon>
        <taxon>Metazoa</taxon>
        <taxon>Ecdysozoa</taxon>
        <taxon>Nematoda</taxon>
        <taxon>Enoplea</taxon>
        <taxon>Dorylaimia</taxon>
        <taxon>Mermithida</taxon>
        <taxon>Mermithoidea</taxon>
        <taxon>Mermithidae</taxon>
        <taxon>Romanomermis</taxon>
    </lineage>
</organism>
<proteinExistence type="predicted"/>
<keyword evidence="2" id="KW-0677">Repeat</keyword>
<dbReference type="InterPro" id="IPR032675">
    <property type="entry name" value="LRR_dom_sf"/>
</dbReference>